<reference evidence="2 3" key="1">
    <citation type="submission" date="2018-10" db="EMBL/GenBank/DDBJ databases">
        <title>Isolation from cow dung.</title>
        <authorList>
            <person name="Ling L."/>
        </authorList>
    </citation>
    <scope>NUCLEOTIDE SEQUENCE [LARGE SCALE GENOMIC DNA]</scope>
    <source>
        <strain evidence="2 3">NEAU-LL90</strain>
    </source>
</reference>
<dbReference type="SMART" id="SM00530">
    <property type="entry name" value="HTH_XRE"/>
    <property type="match status" value="1"/>
</dbReference>
<feature type="domain" description="HTH cro/C1-type" evidence="1">
    <location>
        <begin position="95"/>
        <end position="144"/>
    </location>
</feature>
<dbReference type="InterPro" id="IPR001387">
    <property type="entry name" value="Cro/C1-type_HTH"/>
</dbReference>
<evidence type="ECO:0000259" key="1">
    <source>
        <dbReference type="PROSITE" id="PS50943"/>
    </source>
</evidence>
<evidence type="ECO:0000313" key="3">
    <source>
        <dbReference type="Proteomes" id="UP000279275"/>
    </source>
</evidence>
<evidence type="ECO:0000313" key="2">
    <source>
        <dbReference type="EMBL" id="RMI30109.1"/>
    </source>
</evidence>
<sequence length="336" mass="38314">MTTCRARRVKVSGAHCVEVPPAGGCSSKLRIPKRQWRFRVDPVPLVRWERRRAGIVLRVNSGDLVSVGGAVDPLPAPNLADFVRTHRRAPLPDHQRGLSRPALAALCDVSASYIAQIEQREKTAPSPEVVDAIARALRLTPAEHQHMHNLAAPKTPGPRTHAPMPVSEMRGLITDDLRAAADGLIPHLSGYVDERWNVLWANEVYDRAYPRLLEVENILVWFFLVPESREVMMEWEDEARLTVNWFRWHMGRYRNPQWAVDLLDRLSSCEAFRAMYSAERVDFERHQPLMHLRDPQTREPYSVRVRITDVPGVEAPFQWFIGIRLPFSGPAELLTG</sequence>
<dbReference type="Pfam" id="PF13560">
    <property type="entry name" value="HTH_31"/>
    <property type="match status" value="1"/>
</dbReference>
<keyword evidence="3" id="KW-1185">Reference proteome</keyword>
<dbReference type="PROSITE" id="PS50943">
    <property type="entry name" value="HTH_CROC1"/>
    <property type="match status" value="1"/>
</dbReference>
<dbReference type="PANTHER" id="PTHR35010">
    <property type="entry name" value="BLL4672 PROTEIN-RELATED"/>
    <property type="match status" value="1"/>
</dbReference>
<name>A0A3M2KX89_9NOCA</name>
<dbReference type="Gene3D" id="3.30.450.180">
    <property type="match status" value="1"/>
</dbReference>
<dbReference type="EMBL" id="RFFH01000011">
    <property type="protein sequence ID" value="RMI30109.1"/>
    <property type="molecule type" value="Genomic_DNA"/>
</dbReference>
<dbReference type="Pfam" id="PF17765">
    <property type="entry name" value="MLTR_LBD"/>
    <property type="match status" value="1"/>
</dbReference>
<dbReference type="Proteomes" id="UP000279275">
    <property type="component" value="Unassembled WGS sequence"/>
</dbReference>
<dbReference type="PANTHER" id="PTHR35010:SF2">
    <property type="entry name" value="BLL4672 PROTEIN"/>
    <property type="match status" value="1"/>
</dbReference>
<dbReference type="InterPro" id="IPR010982">
    <property type="entry name" value="Lambda_DNA-bd_dom_sf"/>
</dbReference>
<dbReference type="AlphaFoldDB" id="A0A3M2KX89"/>
<dbReference type="Gene3D" id="1.10.260.40">
    <property type="entry name" value="lambda repressor-like DNA-binding domains"/>
    <property type="match status" value="1"/>
</dbReference>
<comment type="caution">
    <text evidence="2">The sequence shown here is derived from an EMBL/GenBank/DDBJ whole genome shotgun (WGS) entry which is preliminary data.</text>
</comment>
<proteinExistence type="predicted"/>
<dbReference type="InterPro" id="IPR041413">
    <property type="entry name" value="MLTR_LBD"/>
</dbReference>
<organism evidence="2 3">
    <name type="scientific">Nocardia stercoris</name>
    <dbReference type="NCBI Taxonomy" id="2483361"/>
    <lineage>
        <taxon>Bacteria</taxon>
        <taxon>Bacillati</taxon>
        <taxon>Actinomycetota</taxon>
        <taxon>Actinomycetes</taxon>
        <taxon>Mycobacteriales</taxon>
        <taxon>Nocardiaceae</taxon>
        <taxon>Nocardia</taxon>
    </lineage>
</organism>
<gene>
    <name evidence="2" type="ORF">EBN03_23065</name>
</gene>
<protein>
    <submittedName>
        <fullName evidence="2">XRE family transcriptional regulator</fullName>
    </submittedName>
</protein>
<dbReference type="CDD" id="cd00093">
    <property type="entry name" value="HTH_XRE"/>
    <property type="match status" value="1"/>
</dbReference>
<dbReference type="SUPFAM" id="SSF47413">
    <property type="entry name" value="lambda repressor-like DNA-binding domains"/>
    <property type="match status" value="1"/>
</dbReference>
<accession>A0A3M2KX89</accession>
<dbReference type="GO" id="GO:0003677">
    <property type="term" value="F:DNA binding"/>
    <property type="evidence" value="ECO:0007669"/>
    <property type="project" value="InterPro"/>
</dbReference>